<gene>
    <name evidence="1" type="ORF">P4T90_22525</name>
</gene>
<dbReference type="SUPFAM" id="SSF52540">
    <property type="entry name" value="P-loop containing nucleoside triphosphate hydrolases"/>
    <property type="match status" value="1"/>
</dbReference>
<proteinExistence type="predicted"/>
<evidence type="ECO:0000313" key="2">
    <source>
        <dbReference type="Proteomes" id="UP001341444"/>
    </source>
</evidence>
<name>A0ABU6MNB9_9BACI</name>
<accession>A0ABU6MNB9</accession>
<comment type="caution">
    <text evidence="1">The sequence shown here is derived from an EMBL/GenBank/DDBJ whole genome shotgun (WGS) entry which is preliminary data.</text>
</comment>
<reference evidence="1 2" key="1">
    <citation type="submission" date="2023-03" db="EMBL/GenBank/DDBJ databases">
        <title>Bacillus Genome Sequencing.</title>
        <authorList>
            <person name="Dunlap C."/>
        </authorList>
    </citation>
    <scope>NUCLEOTIDE SEQUENCE [LARGE SCALE GENOMIC DNA]</scope>
    <source>
        <strain evidence="1 2">B-23453</strain>
    </source>
</reference>
<evidence type="ECO:0000313" key="1">
    <source>
        <dbReference type="EMBL" id="MED1205814.1"/>
    </source>
</evidence>
<dbReference type="EMBL" id="JARMAB010000040">
    <property type="protein sequence ID" value="MED1205814.1"/>
    <property type="molecule type" value="Genomic_DNA"/>
</dbReference>
<organism evidence="1 2">
    <name type="scientific">Heyndrickxia acidicola</name>
    <dbReference type="NCBI Taxonomy" id="209389"/>
    <lineage>
        <taxon>Bacteria</taxon>
        <taxon>Bacillati</taxon>
        <taxon>Bacillota</taxon>
        <taxon>Bacilli</taxon>
        <taxon>Bacillales</taxon>
        <taxon>Bacillaceae</taxon>
        <taxon>Heyndrickxia</taxon>
    </lineage>
</organism>
<sequence length="186" mass="21739">MAKCVLIFGPQASGKMTVGQELAKITELKLFHNHMTIDLLEPFFGFTPEMWRLANLFRFEIFEAAAKSNMEGLIFTFVWAFSQQKDWEYVDRICEIFESNGGSVYLIELETELEVRLERNKSPNRLAHKPTKRNVEYSEAELKSSMKKHRLNSWEGEIQRKNYVKLNNTHISAEEAAAWIKDQFLL</sequence>
<dbReference type="Proteomes" id="UP001341444">
    <property type="component" value="Unassembled WGS sequence"/>
</dbReference>
<protein>
    <submittedName>
        <fullName evidence="1">AAA family ATPase</fullName>
    </submittedName>
</protein>
<dbReference type="RefSeq" id="WP_066264093.1">
    <property type="nucleotide sequence ID" value="NZ_JARMAB010000040.1"/>
</dbReference>
<dbReference type="InterPro" id="IPR027417">
    <property type="entry name" value="P-loop_NTPase"/>
</dbReference>
<keyword evidence="2" id="KW-1185">Reference proteome</keyword>
<dbReference type="Gene3D" id="3.40.50.300">
    <property type="entry name" value="P-loop containing nucleotide triphosphate hydrolases"/>
    <property type="match status" value="1"/>
</dbReference>